<evidence type="ECO:0000313" key="3">
    <source>
        <dbReference type="EMBL" id="GAA4254772.1"/>
    </source>
</evidence>
<feature type="compositionally biased region" description="Polar residues" evidence="1">
    <location>
        <begin position="148"/>
        <end position="158"/>
    </location>
</feature>
<comment type="caution">
    <text evidence="3">The sequence shown here is derived from an EMBL/GenBank/DDBJ whole genome shotgun (WGS) entry which is preliminary data.</text>
</comment>
<feature type="compositionally biased region" description="Polar residues" evidence="1">
    <location>
        <begin position="192"/>
        <end position="215"/>
    </location>
</feature>
<feature type="compositionally biased region" description="Basic and acidic residues" evidence="1">
    <location>
        <begin position="161"/>
        <end position="174"/>
    </location>
</feature>
<feature type="region of interest" description="Disordered" evidence="1">
    <location>
        <begin position="298"/>
        <end position="334"/>
    </location>
</feature>
<protein>
    <recommendedName>
        <fullName evidence="2">HTH merR-type domain-containing protein</fullName>
    </recommendedName>
</protein>
<evidence type="ECO:0000256" key="1">
    <source>
        <dbReference type="SAM" id="MobiDB-lite"/>
    </source>
</evidence>
<dbReference type="InterPro" id="IPR000551">
    <property type="entry name" value="MerR-type_HTH_dom"/>
</dbReference>
<name>A0ABP8DFR4_9ACTN</name>
<dbReference type="Proteomes" id="UP001500620">
    <property type="component" value="Unassembled WGS sequence"/>
</dbReference>
<evidence type="ECO:0000259" key="2">
    <source>
        <dbReference type="Pfam" id="PF13411"/>
    </source>
</evidence>
<feature type="compositionally biased region" description="Basic and acidic residues" evidence="1">
    <location>
        <begin position="225"/>
        <end position="240"/>
    </location>
</feature>
<dbReference type="InterPro" id="IPR009061">
    <property type="entry name" value="DNA-bd_dom_put_sf"/>
</dbReference>
<organism evidence="3 4">
    <name type="scientific">Dactylosporangium darangshiense</name>
    <dbReference type="NCBI Taxonomy" id="579108"/>
    <lineage>
        <taxon>Bacteria</taxon>
        <taxon>Bacillati</taxon>
        <taxon>Actinomycetota</taxon>
        <taxon>Actinomycetes</taxon>
        <taxon>Micromonosporales</taxon>
        <taxon>Micromonosporaceae</taxon>
        <taxon>Dactylosporangium</taxon>
    </lineage>
</organism>
<accession>A0ABP8DFR4</accession>
<dbReference type="Gene3D" id="1.10.1660.10">
    <property type="match status" value="1"/>
</dbReference>
<dbReference type="RefSeq" id="WP_345131775.1">
    <property type="nucleotide sequence ID" value="NZ_BAABAT010000019.1"/>
</dbReference>
<evidence type="ECO:0000313" key="4">
    <source>
        <dbReference type="Proteomes" id="UP001500620"/>
    </source>
</evidence>
<gene>
    <name evidence="3" type="ORF">GCM10022255_060790</name>
</gene>
<feature type="domain" description="HTH merR-type" evidence="2">
    <location>
        <begin position="38"/>
        <end position="90"/>
    </location>
</feature>
<dbReference type="Pfam" id="PF13411">
    <property type="entry name" value="MerR_1"/>
    <property type="match status" value="1"/>
</dbReference>
<feature type="compositionally biased region" description="Gly residues" evidence="1">
    <location>
        <begin position="177"/>
        <end position="187"/>
    </location>
</feature>
<reference evidence="4" key="1">
    <citation type="journal article" date="2019" name="Int. J. Syst. Evol. Microbiol.">
        <title>The Global Catalogue of Microorganisms (GCM) 10K type strain sequencing project: providing services to taxonomists for standard genome sequencing and annotation.</title>
        <authorList>
            <consortium name="The Broad Institute Genomics Platform"/>
            <consortium name="The Broad Institute Genome Sequencing Center for Infectious Disease"/>
            <person name="Wu L."/>
            <person name="Ma J."/>
        </authorList>
    </citation>
    <scope>NUCLEOTIDE SEQUENCE [LARGE SCALE GENOMIC DNA]</scope>
    <source>
        <strain evidence="4">JCM 17441</strain>
    </source>
</reference>
<feature type="region of interest" description="Disordered" evidence="1">
    <location>
        <begin position="123"/>
        <end position="254"/>
    </location>
</feature>
<proteinExistence type="predicted"/>
<dbReference type="SUPFAM" id="SSF46955">
    <property type="entry name" value="Putative DNA-binding domain"/>
    <property type="match status" value="1"/>
</dbReference>
<keyword evidence="4" id="KW-1185">Reference proteome</keyword>
<dbReference type="EMBL" id="BAABAT010000019">
    <property type="protein sequence ID" value="GAA4254772.1"/>
    <property type="molecule type" value="Genomic_DNA"/>
</dbReference>
<sequence length="334" mass="35734">MAATEWTLEELIGMVAAVLDGTGYEGAPNGRVQDLPDARAVRWYTSIGLLDRPILRGRNRMYGPRHYLQLVAIKRRQAQGVRIADIQVELANAPDDVLLGIARLPAGVAFRSPPTAEQRLAALVPDPENPPPRRFWAMPPSEFMPAANQESPTDPTDQTDQEGRADQPRQESRAGRAGRGGRGGRGGRASRTDQAGQDNRTDQAGQGSRTDQAGQGSRAGQEGQESDRPGREPLADERRRAVPNGRDGLITGVPLGGGAVLLLPETPTEDDIAAIQETARELMQLLAARGLVEGAGIEPQGRAANANGKARMQDEIEDSTTRNAGATKRRGSAV</sequence>